<dbReference type="PANTHER" id="PTHR19849:SF0">
    <property type="entry name" value="PHOSPHOLIPASE A-2-ACTIVATING PROTEIN"/>
    <property type="match status" value="1"/>
</dbReference>
<dbReference type="GO" id="GO:0005634">
    <property type="term" value="C:nucleus"/>
    <property type="evidence" value="ECO:0007669"/>
    <property type="project" value="TreeGrafter"/>
</dbReference>
<feature type="repeat" description="WD" evidence="6">
    <location>
        <begin position="219"/>
        <end position="261"/>
    </location>
</feature>
<dbReference type="GO" id="GO:0005737">
    <property type="term" value="C:cytoplasm"/>
    <property type="evidence" value="ECO:0007669"/>
    <property type="project" value="UniProtKB-SubCell"/>
</dbReference>
<dbReference type="CDD" id="cd00200">
    <property type="entry name" value="WD40"/>
    <property type="match status" value="1"/>
</dbReference>
<organism evidence="9 10">
    <name type="scientific">Polypedilum vanderplanki</name>
    <name type="common">Sleeping chironomid midge</name>
    <dbReference type="NCBI Taxonomy" id="319348"/>
    <lineage>
        <taxon>Eukaryota</taxon>
        <taxon>Metazoa</taxon>
        <taxon>Ecdysozoa</taxon>
        <taxon>Arthropoda</taxon>
        <taxon>Hexapoda</taxon>
        <taxon>Insecta</taxon>
        <taxon>Pterygota</taxon>
        <taxon>Neoptera</taxon>
        <taxon>Endopterygota</taxon>
        <taxon>Diptera</taxon>
        <taxon>Nematocera</taxon>
        <taxon>Chironomoidea</taxon>
        <taxon>Chironomidae</taxon>
        <taxon>Chironominae</taxon>
        <taxon>Polypedilum</taxon>
        <taxon>Polypedilum</taxon>
    </lineage>
</organism>
<dbReference type="InterPro" id="IPR015155">
    <property type="entry name" value="PFU"/>
</dbReference>
<dbReference type="AlphaFoldDB" id="A0A9J6BRX7"/>
<dbReference type="Gene3D" id="2.130.10.10">
    <property type="entry name" value="YVTN repeat-like/Quinoprotein amine dehydrogenase"/>
    <property type="match status" value="1"/>
</dbReference>
<evidence type="ECO:0000259" key="7">
    <source>
        <dbReference type="PROSITE" id="PS51394"/>
    </source>
</evidence>
<dbReference type="InterPro" id="IPR013535">
    <property type="entry name" value="PUL_dom"/>
</dbReference>
<evidence type="ECO:0000256" key="5">
    <source>
        <dbReference type="ARBA" id="ARBA00022737"/>
    </source>
</evidence>
<feature type="repeat" description="WD" evidence="6">
    <location>
        <begin position="179"/>
        <end position="210"/>
    </location>
</feature>
<sequence length="771" mass="84800">MEEFKLSAELSGHSLDVRAVTYANNCIISGSRDKTARIFERTDDGKNFKQTEVLTNHSNFVSSVCVLNDGNWLATASNDKTICLYNFGIVQPFATLKEHTSTVCSLAQGLESKILISGSWDQTARIWNNLDIDSSSIELNGHEAAVWAVCTLKNGKYATGSADKNIFVWNTRGEKLVVLKGHTDCVRALAALDDGSLLSASNDATIRHWSDTYDCIKEFHGHANYIYSIALNPALGDLFVTGSEDNTIRLWSVSKGALGDAIYLPAQSVWAVACADNGDIITGSSDALVRVFTKDPSRMASEETISAFETAVATRKLEQSKELGGIKVNDLPGPESLLQVGSEGQTRLVRQPDGKILCYQWTKGKWECVGDVMGAAGGTQQTSGKSLHEGKEYDYVFNVDIEDGKPPIKLPFNVTEDPWMAAQKFIHKNDLPQVYLEQVANFIIKNASLTTMPVANESFADPFTGGGRYVPSSNGNNVQSSSNNVNVNFRERTGGNSGAINLDPFTGGSSYSSGKRDLIVQKHIPCLNLSTFDAFDGSKILAKLKEFNNQLEDENLKVTDTQIDSINQLFSNNVPDDETIKIFKKLLQWPNDKLFPLLDILRLGVRNKIICEKLASIDYVIDKISTTAANQLMSIRALSNMLIHEYGKNSVEVKIINICESISKISQGSSNLQNAIATFFLNQSILQKDVKSEEVCTILLLELLRALDWISDPEATFKSYAAIGNLITFNSSATVSIIKSTENFKNSLERNRSAQYEKLAEISNELTEKLL</sequence>
<dbReference type="Pfam" id="PF08324">
    <property type="entry name" value="PUL"/>
    <property type="match status" value="1"/>
</dbReference>
<protein>
    <recommendedName>
        <fullName evidence="11">Phospholipase A-2-activating protein</fullName>
    </recommendedName>
</protein>
<dbReference type="Pfam" id="PF09070">
    <property type="entry name" value="PFU"/>
    <property type="match status" value="1"/>
</dbReference>
<comment type="similarity">
    <text evidence="2">Belongs to the WD repeat PLAP family.</text>
</comment>
<dbReference type="PRINTS" id="PR00320">
    <property type="entry name" value="GPROTEINBRPT"/>
</dbReference>
<dbReference type="PROSITE" id="PS50294">
    <property type="entry name" value="WD_REPEATS_REGION"/>
    <property type="match status" value="2"/>
</dbReference>
<keyword evidence="3" id="KW-0963">Cytoplasm</keyword>
<evidence type="ECO:0000256" key="6">
    <source>
        <dbReference type="PROSITE-ProRule" id="PRU00221"/>
    </source>
</evidence>
<dbReference type="Gene3D" id="1.25.10.10">
    <property type="entry name" value="Leucine-rich Repeat Variant"/>
    <property type="match status" value="1"/>
</dbReference>
<feature type="repeat" description="WD" evidence="6">
    <location>
        <begin position="54"/>
        <end position="86"/>
    </location>
</feature>
<gene>
    <name evidence="9" type="ORF">PVAND_002355</name>
</gene>
<dbReference type="Proteomes" id="UP001107558">
    <property type="component" value="Chromosome 3"/>
</dbReference>
<dbReference type="OrthoDB" id="10265988at2759"/>
<dbReference type="GO" id="GO:0043130">
    <property type="term" value="F:ubiquitin binding"/>
    <property type="evidence" value="ECO:0007669"/>
    <property type="project" value="TreeGrafter"/>
</dbReference>
<dbReference type="PANTHER" id="PTHR19849">
    <property type="entry name" value="PHOSPHOLIPASE A-2-ACTIVATING PROTEIN"/>
    <property type="match status" value="1"/>
</dbReference>
<feature type="repeat" description="WD" evidence="6">
    <location>
        <begin position="96"/>
        <end position="128"/>
    </location>
</feature>
<dbReference type="InterPro" id="IPR001680">
    <property type="entry name" value="WD40_rpt"/>
</dbReference>
<evidence type="ECO:0000256" key="4">
    <source>
        <dbReference type="ARBA" id="ARBA00022574"/>
    </source>
</evidence>
<dbReference type="InterPro" id="IPR015943">
    <property type="entry name" value="WD40/YVTN_repeat-like_dom_sf"/>
</dbReference>
<dbReference type="PROSITE" id="PS50082">
    <property type="entry name" value="WD_REPEATS_2"/>
    <property type="match status" value="5"/>
</dbReference>
<dbReference type="InterPro" id="IPR036322">
    <property type="entry name" value="WD40_repeat_dom_sf"/>
</dbReference>
<dbReference type="Pfam" id="PF00400">
    <property type="entry name" value="WD40"/>
    <property type="match status" value="6"/>
</dbReference>
<comment type="caution">
    <text evidence="9">The sequence shown here is derived from an EMBL/GenBank/DDBJ whole genome shotgun (WGS) entry which is preliminary data.</text>
</comment>
<comment type="subcellular location">
    <subcellularLocation>
        <location evidence="1">Cytoplasm</location>
    </subcellularLocation>
</comment>
<dbReference type="InterPro" id="IPR020472">
    <property type="entry name" value="WD40_PAC1"/>
</dbReference>
<keyword evidence="10" id="KW-1185">Reference proteome</keyword>
<feature type="domain" description="PFU" evidence="7">
    <location>
        <begin position="358"/>
        <end position="457"/>
    </location>
</feature>
<dbReference type="EMBL" id="JADBJN010000003">
    <property type="protein sequence ID" value="KAG5672211.1"/>
    <property type="molecule type" value="Genomic_DNA"/>
</dbReference>
<dbReference type="PROSITE" id="PS51396">
    <property type="entry name" value="PUL"/>
    <property type="match status" value="1"/>
</dbReference>
<dbReference type="InterPro" id="IPR011989">
    <property type="entry name" value="ARM-like"/>
</dbReference>
<dbReference type="GO" id="GO:0010992">
    <property type="term" value="P:ubiquitin recycling"/>
    <property type="evidence" value="ECO:0007669"/>
    <property type="project" value="TreeGrafter"/>
</dbReference>
<reference evidence="9" key="1">
    <citation type="submission" date="2021-03" db="EMBL/GenBank/DDBJ databases">
        <title>Chromosome level genome of the anhydrobiotic midge Polypedilum vanderplanki.</title>
        <authorList>
            <person name="Yoshida Y."/>
            <person name="Kikawada T."/>
            <person name="Gusev O."/>
        </authorList>
    </citation>
    <scope>NUCLEOTIDE SEQUENCE</scope>
    <source>
        <strain evidence="9">NIAS01</strain>
        <tissue evidence="9">Whole body or cell culture</tissue>
    </source>
</reference>
<evidence type="ECO:0000259" key="8">
    <source>
        <dbReference type="PROSITE" id="PS51396"/>
    </source>
</evidence>
<keyword evidence="4 6" id="KW-0853">WD repeat</keyword>
<dbReference type="SUPFAM" id="SSF50978">
    <property type="entry name" value="WD40 repeat-like"/>
    <property type="match status" value="1"/>
</dbReference>
<proteinExistence type="inferred from homology"/>
<evidence type="ECO:0000256" key="3">
    <source>
        <dbReference type="ARBA" id="ARBA00022490"/>
    </source>
</evidence>
<keyword evidence="5" id="KW-0677">Repeat</keyword>
<evidence type="ECO:0000313" key="10">
    <source>
        <dbReference type="Proteomes" id="UP001107558"/>
    </source>
</evidence>
<feature type="domain" description="PUL" evidence="8">
    <location>
        <begin position="522"/>
        <end position="769"/>
    </location>
</feature>
<feature type="repeat" description="WD" evidence="6">
    <location>
        <begin position="139"/>
        <end position="179"/>
    </location>
</feature>
<evidence type="ECO:0000256" key="1">
    <source>
        <dbReference type="ARBA" id="ARBA00004496"/>
    </source>
</evidence>
<evidence type="ECO:0008006" key="11">
    <source>
        <dbReference type="Google" id="ProtNLM"/>
    </source>
</evidence>
<evidence type="ECO:0000256" key="2">
    <source>
        <dbReference type="ARBA" id="ARBA00008495"/>
    </source>
</evidence>
<dbReference type="SMART" id="SM00320">
    <property type="entry name" value="WD40"/>
    <property type="match status" value="7"/>
</dbReference>
<name>A0A9J6BRX7_POLVA</name>
<accession>A0A9J6BRX7</accession>
<dbReference type="Gene3D" id="3.10.20.870">
    <property type="entry name" value="PFU (PLAA family ubiquitin binding), C-terminal domain"/>
    <property type="match status" value="1"/>
</dbReference>
<evidence type="ECO:0000313" key="9">
    <source>
        <dbReference type="EMBL" id="KAG5672211.1"/>
    </source>
</evidence>
<dbReference type="InterPro" id="IPR038122">
    <property type="entry name" value="PFU_sf"/>
</dbReference>
<dbReference type="PROSITE" id="PS51394">
    <property type="entry name" value="PFU"/>
    <property type="match status" value="1"/>
</dbReference>
<dbReference type="GO" id="GO:0043161">
    <property type="term" value="P:proteasome-mediated ubiquitin-dependent protein catabolic process"/>
    <property type="evidence" value="ECO:0007669"/>
    <property type="project" value="TreeGrafter"/>
</dbReference>